<keyword evidence="4" id="KW-1185">Reference proteome</keyword>
<dbReference type="RefSeq" id="XP_008818294.1">
    <property type="nucleotide sequence ID" value="XM_008820072.1"/>
</dbReference>
<reference evidence="3 4" key="1">
    <citation type="submission" date="2013-02" db="EMBL/GenBank/DDBJ databases">
        <title>The Genome Sequence of Plasmodium inui San Antonio 1.</title>
        <authorList>
            <consortium name="The Broad Institute Genome Sequencing Platform"/>
            <consortium name="The Broad Institute Genome Sequencing Center for Infectious Disease"/>
            <person name="Neafsey D."/>
            <person name="Cheeseman I."/>
            <person name="Volkman S."/>
            <person name="Adams J."/>
            <person name="Walker B."/>
            <person name="Young S.K."/>
            <person name="Zeng Q."/>
            <person name="Gargeya S."/>
            <person name="Fitzgerald M."/>
            <person name="Haas B."/>
            <person name="Abouelleil A."/>
            <person name="Alvarado L."/>
            <person name="Arachchi H.M."/>
            <person name="Berlin A.M."/>
            <person name="Chapman S.B."/>
            <person name="Dewar J."/>
            <person name="Goldberg J."/>
            <person name="Griggs A."/>
            <person name="Gujja S."/>
            <person name="Hansen M."/>
            <person name="Howarth C."/>
            <person name="Imamovic A."/>
            <person name="Larimer J."/>
            <person name="McCowan C."/>
            <person name="Murphy C."/>
            <person name="Neiman D."/>
            <person name="Pearson M."/>
            <person name="Priest M."/>
            <person name="Roberts A."/>
            <person name="Saif S."/>
            <person name="Shea T."/>
            <person name="Sisk P."/>
            <person name="Sykes S."/>
            <person name="Wortman J."/>
            <person name="Nusbaum C."/>
            <person name="Birren B."/>
        </authorList>
    </citation>
    <scope>NUCLEOTIDE SEQUENCE [LARGE SCALE GENOMIC DNA]</scope>
    <source>
        <strain evidence="3 4">San Antonio 1</strain>
    </source>
</reference>
<dbReference type="VEuPathDB" id="PlasmoDB:C922_04489"/>
<dbReference type="GeneID" id="20039763"/>
<keyword evidence="1" id="KW-0732">Signal</keyword>
<feature type="signal peptide" evidence="1">
    <location>
        <begin position="1"/>
        <end position="18"/>
    </location>
</feature>
<proteinExistence type="predicted"/>
<evidence type="ECO:0000313" key="3">
    <source>
        <dbReference type="EMBL" id="EUD65089.1"/>
    </source>
</evidence>
<evidence type="ECO:0000256" key="1">
    <source>
        <dbReference type="SAM" id="SignalP"/>
    </source>
</evidence>
<dbReference type="OrthoDB" id="380483at2759"/>
<dbReference type="AlphaFoldDB" id="W7A7L5"/>
<gene>
    <name evidence="3" type="ORF">C922_04489</name>
</gene>
<evidence type="ECO:0000313" key="4">
    <source>
        <dbReference type="Proteomes" id="UP000030640"/>
    </source>
</evidence>
<accession>W7A7L5</accession>
<feature type="domain" description="Cysteine-rich protective antigen 6 bladed" evidence="2">
    <location>
        <begin position="33"/>
        <end position="353"/>
    </location>
</feature>
<feature type="chain" id="PRO_5004888006" description="Cysteine-rich protective antigen 6 bladed domain-containing protein" evidence="1">
    <location>
        <begin position="19"/>
        <end position="362"/>
    </location>
</feature>
<organism evidence="3 4">
    <name type="scientific">Plasmodium inui San Antonio 1</name>
    <dbReference type="NCBI Taxonomy" id="1237626"/>
    <lineage>
        <taxon>Eukaryota</taxon>
        <taxon>Sar</taxon>
        <taxon>Alveolata</taxon>
        <taxon>Apicomplexa</taxon>
        <taxon>Aconoidasida</taxon>
        <taxon>Haemosporida</taxon>
        <taxon>Plasmodiidae</taxon>
        <taxon>Plasmodium</taxon>
        <taxon>Plasmodium (Plasmodium)</taxon>
    </lineage>
</organism>
<name>W7A7L5_9APIC</name>
<dbReference type="Proteomes" id="UP000030640">
    <property type="component" value="Unassembled WGS sequence"/>
</dbReference>
<dbReference type="EMBL" id="KI965483">
    <property type="protein sequence ID" value="EUD65089.1"/>
    <property type="molecule type" value="Genomic_DNA"/>
</dbReference>
<sequence>MIVTKIAILFFFVLRCLSTNKKNKQIIILNDEIATIKNPIHCINDIYFLFKKELYRTCIQHIIKLRTEILVLVQKRVDDSWKTQKELFKDEIWLDLPSVFSFVLEDEIIIIICRYVHKAKRTGTTCKRWNSNTGTIYQQGEVKIDNEAFAYKNMDSYSSVPLVISNKKFLQICGILSYAYKSVDENNFISCFASEDKGRTWRTRILINYEQVQKEESSFYLRPIVLDNEFGFYFYSRISNSKKIRGGNYMTCTREDRNGRNNEYKFKCKDVDLFKKDKALQNLTKLNGKYITSYVKQENFDECYVYYTEHNAIVMKPQVHKSRPCGCYRGSFVKVDEEKTLFVYSTGYGVHNIHTLHYISYD</sequence>
<protein>
    <recommendedName>
        <fullName evidence="2">Cysteine-rich protective antigen 6 bladed domain-containing protein</fullName>
    </recommendedName>
</protein>
<dbReference type="Pfam" id="PF18638">
    <property type="entry name" value="CyRPA"/>
    <property type="match status" value="1"/>
</dbReference>
<dbReference type="InterPro" id="IPR041396">
    <property type="entry name" value="CyRPA"/>
</dbReference>
<evidence type="ECO:0000259" key="2">
    <source>
        <dbReference type="Pfam" id="PF18638"/>
    </source>
</evidence>